<keyword evidence="7" id="KW-1185">Reference proteome</keyword>
<dbReference type="SUPFAM" id="SSF53850">
    <property type="entry name" value="Periplasmic binding protein-like II"/>
    <property type="match status" value="1"/>
</dbReference>
<dbReference type="GO" id="GO:0032993">
    <property type="term" value="C:protein-DNA complex"/>
    <property type="evidence" value="ECO:0007669"/>
    <property type="project" value="TreeGrafter"/>
</dbReference>
<keyword evidence="3" id="KW-0238">DNA-binding</keyword>
<dbReference type="EMBL" id="FTOA01000002">
    <property type="protein sequence ID" value="SIS50308.1"/>
    <property type="molecule type" value="Genomic_DNA"/>
</dbReference>
<evidence type="ECO:0000313" key="7">
    <source>
        <dbReference type="Proteomes" id="UP000185678"/>
    </source>
</evidence>
<evidence type="ECO:0000256" key="3">
    <source>
        <dbReference type="ARBA" id="ARBA00023125"/>
    </source>
</evidence>
<dbReference type="SUPFAM" id="SSF46785">
    <property type="entry name" value="Winged helix' DNA-binding domain"/>
    <property type="match status" value="1"/>
</dbReference>
<sequence length="312" mass="34314">MPRLSVELRRIRYFLAVAETLHFGRAAERLGMAQPPLSEQIRKLEEELEVTLFVRNTRTVALTDAGAIFLAGARRAMDEMERAAVAARQAERGIRGHLVLGFVSSASVTVLPKALGRLRTSMPDLELDLRQYRHSRDVIESLLQGEVDIAVTRPSGKASISEHILLRDRVLVAYREDHPLAALDEITPDTLREELFVLFPPYQGNVVNSVIGRICQASGFTPRPAHFVDDVYAMLGLVAAGTGIALLPESLAKLAVSGVAYRPLSGSNETMDLCVAWRRNETAHRLLLHHAVNQILESQGLPPPLAQASLTP</sequence>
<dbReference type="AlphaFoldDB" id="A0A1N7JLV4"/>
<evidence type="ECO:0000256" key="1">
    <source>
        <dbReference type="ARBA" id="ARBA00009437"/>
    </source>
</evidence>
<dbReference type="GO" id="GO:0003700">
    <property type="term" value="F:DNA-binding transcription factor activity"/>
    <property type="evidence" value="ECO:0007669"/>
    <property type="project" value="InterPro"/>
</dbReference>
<dbReference type="PRINTS" id="PR00039">
    <property type="entry name" value="HTHLYSR"/>
</dbReference>
<evidence type="ECO:0000259" key="5">
    <source>
        <dbReference type="PROSITE" id="PS50931"/>
    </source>
</evidence>
<gene>
    <name evidence="6" type="ORF">SAMN05421779_102375</name>
</gene>
<dbReference type="Gene3D" id="3.40.190.10">
    <property type="entry name" value="Periplasmic binding protein-like II"/>
    <property type="match status" value="2"/>
</dbReference>
<dbReference type="STRING" id="80876.SAMN05421779_102375"/>
<dbReference type="OrthoDB" id="9811588at2"/>
<evidence type="ECO:0000256" key="4">
    <source>
        <dbReference type="ARBA" id="ARBA00023163"/>
    </source>
</evidence>
<accession>A0A1N7JLV4</accession>
<proteinExistence type="inferred from homology"/>
<feature type="domain" description="HTH lysR-type" evidence="5">
    <location>
        <begin position="6"/>
        <end position="63"/>
    </location>
</feature>
<dbReference type="FunFam" id="1.10.10.10:FF:000001">
    <property type="entry name" value="LysR family transcriptional regulator"/>
    <property type="match status" value="1"/>
</dbReference>
<evidence type="ECO:0000256" key="2">
    <source>
        <dbReference type="ARBA" id="ARBA00023015"/>
    </source>
</evidence>
<dbReference type="InterPro" id="IPR036388">
    <property type="entry name" value="WH-like_DNA-bd_sf"/>
</dbReference>
<dbReference type="Pfam" id="PF03466">
    <property type="entry name" value="LysR_substrate"/>
    <property type="match status" value="1"/>
</dbReference>
<keyword evidence="2" id="KW-0805">Transcription regulation</keyword>
<comment type="similarity">
    <text evidence="1">Belongs to the LysR transcriptional regulatory family.</text>
</comment>
<dbReference type="Pfam" id="PF00126">
    <property type="entry name" value="HTH_1"/>
    <property type="match status" value="1"/>
</dbReference>
<keyword evidence="4" id="KW-0804">Transcription</keyword>
<protein>
    <submittedName>
        <fullName evidence="6">Transcriptional regulator, LysR family</fullName>
    </submittedName>
</protein>
<dbReference type="Proteomes" id="UP000185678">
    <property type="component" value="Unassembled WGS sequence"/>
</dbReference>
<dbReference type="InterPro" id="IPR000847">
    <property type="entry name" value="LysR_HTH_N"/>
</dbReference>
<dbReference type="InterPro" id="IPR036390">
    <property type="entry name" value="WH_DNA-bd_sf"/>
</dbReference>
<dbReference type="PANTHER" id="PTHR30346:SF0">
    <property type="entry name" value="HCA OPERON TRANSCRIPTIONAL ACTIVATOR HCAR"/>
    <property type="match status" value="1"/>
</dbReference>
<dbReference type="Gene3D" id="1.10.10.10">
    <property type="entry name" value="Winged helix-like DNA-binding domain superfamily/Winged helix DNA-binding domain"/>
    <property type="match status" value="1"/>
</dbReference>
<reference evidence="6 7" key="1">
    <citation type="submission" date="2017-01" db="EMBL/GenBank/DDBJ databases">
        <authorList>
            <person name="Mah S.A."/>
            <person name="Swanson W.J."/>
            <person name="Moy G.W."/>
            <person name="Vacquier V.D."/>
        </authorList>
    </citation>
    <scope>NUCLEOTIDE SEQUENCE [LARGE SCALE GENOMIC DNA]</scope>
    <source>
        <strain evidence="6 7">DSM 11589</strain>
    </source>
</reference>
<dbReference type="CDD" id="cd08414">
    <property type="entry name" value="PBP2_LTTR_aromatics_like"/>
    <property type="match status" value="1"/>
</dbReference>
<evidence type="ECO:0000313" key="6">
    <source>
        <dbReference type="EMBL" id="SIS50308.1"/>
    </source>
</evidence>
<name>A0A1N7JLV4_9PROT</name>
<dbReference type="PANTHER" id="PTHR30346">
    <property type="entry name" value="TRANSCRIPTIONAL DUAL REGULATOR HCAR-RELATED"/>
    <property type="match status" value="1"/>
</dbReference>
<dbReference type="RefSeq" id="WP_076399245.1">
    <property type="nucleotide sequence ID" value="NZ_FTOA01000002.1"/>
</dbReference>
<organism evidence="6 7">
    <name type="scientific">Insolitispirillum peregrinum</name>
    <dbReference type="NCBI Taxonomy" id="80876"/>
    <lineage>
        <taxon>Bacteria</taxon>
        <taxon>Pseudomonadati</taxon>
        <taxon>Pseudomonadota</taxon>
        <taxon>Alphaproteobacteria</taxon>
        <taxon>Rhodospirillales</taxon>
        <taxon>Novispirillaceae</taxon>
        <taxon>Insolitispirillum</taxon>
    </lineage>
</organism>
<dbReference type="GO" id="GO:0003677">
    <property type="term" value="F:DNA binding"/>
    <property type="evidence" value="ECO:0007669"/>
    <property type="project" value="UniProtKB-KW"/>
</dbReference>
<dbReference type="InterPro" id="IPR005119">
    <property type="entry name" value="LysR_subst-bd"/>
</dbReference>
<dbReference type="PROSITE" id="PS50931">
    <property type="entry name" value="HTH_LYSR"/>
    <property type="match status" value="1"/>
</dbReference>